<keyword evidence="2" id="KW-0808">Transferase</keyword>
<evidence type="ECO:0000259" key="1">
    <source>
        <dbReference type="Pfam" id="PF00535"/>
    </source>
</evidence>
<dbReference type="OrthoDB" id="9810303at2"/>
<sequence>MSFHVSSILRSPEDANAGGRVVAVLPAYNASRTLERTLADIPPGVVDDVILVDDASRDGTADLAESMGLQVVRHEQNRGYGANQKTCYLKALDEGADFVVMIHPDYQYDSRVVPLALGFIRLGICDVVLGSRIRTRREALDGGMPLIKYLANRALTTIENVSLGQNLGDFHSGFRAYRREVLQKVPFSRNSDDFVFDSQFLVQSVALGFRLGDVPVPVRYFNEASSINFWRSSVYAIETLWAVARYGAHWARLWRSPLFEPASSEPAATPEHD</sequence>
<dbReference type="Proteomes" id="UP000317093">
    <property type="component" value="Chromosome"/>
</dbReference>
<proteinExistence type="predicted"/>
<dbReference type="PANTHER" id="PTHR48090">
    <property type="entry name" value="UNDECAPRENYL-PHOSPHATE 4-DEOXY-4-FORMAMIDO-L-ARABINOSE TRANSFERASE-RELATED"/>
    <property type="match status" value="1"/>
</dbReference>
<dbReference type="Gene3D" id="3.90.550.10">
    <property type="entry name" value="Spore Coat Polysaccharide Biosynthesis Protein SpsA, Chain A"/>
    <property type="match status" value="1"/>
</dbReference>
<dbReference type="InterPro" id="IPR029044">
    <property type="entry name" value="Nucleotide-diphossugar_trans"/>
</dbReference>
<dbReference type="CDD" id="cd04179">
    <property type="entry name" value="DPM_DPG-synthase_like"/>
    <property type="match status" value="1"/>
</dbReference>
<dbReference type="PANTHER" id="PTHR48090:SF7">
    <property type="entry name" value="RFBJ PROTEIN"/>
    <property type="match status" value="1"/>
</dbReference>
<dbReference type="InterPro" id="IPR050256">
    <property type="entry name" value="Glycosyltransferase_2"/>
</dbReference>
<evidence type="ECO:0000313" key="3">
    <source>
        <dbReference type="Proteomes" id="UP000317093"/>
    </source>
</evidence>
<dbReference type="GO" id="GO:0047267">
    <property type="term" value="F:undecaprenyl-phosphate mannosyltransferase activity"/>
    <property type="evidence" value="ECO:0007669"/>
    <property type="project" value="UniProtKB-EC"/>
</dbReference>
<dbReference type="AlphaFoldDB" id="A0A518B3G2"/>
<dbReference type="Pfam" id="PF00535">
    <property type="entry name" value="Glycos_transf_2"/>
    <property type="match status" value="1"/>
</dbReference>
<accession>A0A518B3G2</accession>
<dbReference type="EC" id="2.4.1.54" evidence="2"/>
<dbReference type="RefSeq" id="WP_145258110.1">
    <property type="nucleotide sequence ID" value="NZ_CP036279.1"/>
</dbReference>
<gene>
    <name evidence="2" type="ORF">Pan216_23890</name>
</gene>
<name>A0A518B3G2_9BACT</name>
<evidence type="ECO:0000313" key="2">
    <source>
        <dbReference type="EMBL" id="QDU61528.1"/>
    </source>
</evidence>
<reference evidence="2 3" key="1">
    <citation type="submission" date="2019-02" db="EMBL/GenBank/DDBJ databases">
        <title>Deep-cultivation of Planctomycetes and their phenomic and genomic characterization uncovers novel biology.</title>
        <authorList>
            <person name="Wiegand S."/>
            <person name="Jogler M."/>
            <person name="Boedeker C."/>
            <person name="Pinto D."/>
            <person name="Vollmers J."/>
            <person name="Rivas-Marin E."/>
            <person name="Kohn T."/>
            <person name="Peeters S.H."/>
            <person name="Heuer A."/>
            <person name="Rast P."/>
            <person name="Oberbeckmann S."/>
            <person name="Bunk B."/>
            <person name="Jeske O."/>
            <person name="Meyerdierks A."/>
            <person name="Storesund J.E."/>
            <person name="Kallscheuer N."/>
            <person name="Luecker S."/>
            <person name="Lage O.M."/>
            <person name="Pohl T."/>
            <person name="Merkel B.J."/>
            <person name="Hornburger P."/>
            <person name="Mueller R.-W."/>
            <person name="Bruemmer F."/>
            <person name="Labrenz M."/>
            <person name="Spormann A.M."/>
            <person name="Op den Camp H."/>
            <person name="Overmann J."/>
            <person name="Amann R."/>
            <person name="Jetten M.S.M."/>
            <person name="Mascher T."/>
            <person name="Medema M.H."/>
            <person name="Devos D.P."/>
            <person name="Kaster A.-K."/>
            <person name="Ovreas L."/>
            <person name="Rohde M."/>
            <person name="Galperin M.Y."/>
            <person name="Jogler C."/>
        </authorList>
    </citation>
    <scope>NUCLEOTIDE SEQUENCE [LARGE SCALE GENOMIC DNA]</scope>
    <source>
        <strain evidence="2 3">Pan216</strain>
    </source>
</reference>
<dbReference type="KEGG" id="knv:Pan216_23890"/>
<keyword evidence="2" id="KW-0328">Glycosyltransferase</keyword>
<dbReference type="SUPFAM" id="SSF53448">
    <property type="entry name" value="Nucleotide-diphospho-sugar transferases"/>
    <property type="match status" value="1"/>
</dbReference>
<dbReference type="InterPro" id="IPR001173">
    <property type="entry name" value="Glyco_trans_2-like"/>
</dbReference>
<organism evidence="2 3">
    <name type="scientific">Kolteria novifilia</name>
    <dbReference type="NCBI Taxonomy" id="2527975"/>
    <lineage>
        <taxon>Bacteria</taxon>
        <taxon>Pseudomonadati</taxon>
        <taxon>Planctomycetota</taxon>
        <taxon>Planctomycetia</taxon>
        <taxon>Kolteriales</taxon>
        <taxon>Kolteriaceae</taxon>
        <taxon>Kolteria</taxon>
    </lineage>
</organism>
<dbReference type="EMBL" id="CP036279">
    <property type="protein sequence ID" value="QDU61528.1"/>
    <property type="molecule type" value="Genomic_DNA"/>
</dbReference>
<feature type="domain" description="Glycosyltransferase 2-like" evidence="1">
    <location>
        <begin position="24"/>
        <end position="184"/>
    </location>
</feature>
<protein>
    <submittedName>
        <fullName evidence="2">Undecaprenyl-phosphate mannosyltransferase</fullName>
        <ecNumber evidence="2">2.4.1.54</ecNumber>
    </submittedName>
</protein>
<keyword evidence="3" id="KW-1185">Reference proteome</keyword>